<name>A0ABT8L8G6_9BACT</name>
<comment type="cofactor">
    <cofactor evidence="1">
        <name>FAD</name>
        <dbReference type="ChEBI" id="CHEBI:57692"/>
    </cofactor>
</comment>
<dbReference type="Pfam" id="PF01266">
    <property type="entry name" value="DAO"/>
    <property type="match status" value="1"/>
</dbReference>
<dbReference type="EMBL" id="JAUJEB010000003">
    <property type="protein sequence ID" value="MDN5213526.1"/>
    <property type="molecule type" value="Genomic_DNA"/>
</dbReference>
<accession>A0ABT8L8G6</accession>
<protein>
    <submittedName>
        <fullName evidence="8">FAD-dependent oxidoreductase</fullName>
    </submittedName>
</protein>
<evidence type="ECO:0000256" key="1">
    <source>
        <dbReference type="ARBA" id="ARBA00001974"/>
    </source>
</evidence>
<dbReference type="InterPro" id="IPR036188">
    <property type="entry name" value="FAD/NAD-bd_sf"/>
</dbReference>
<evidence type="ECO:0000256" key="3">
    <source>
        <dbReference type="ARBA" id="ARBA00022827"/>
    </source>
</evidence>
<evidence type="ECO:0000256" key="2">
    <source>
        <dbReference type="ARBA" id="ARBA00022630"/>
    </source>
</evidence>
<dbReference type="InterPro" id="IPR045170">
    <property type="entry name" value="MTOX"/>
</dbReference>
<keyword evidence="6" id="KW-0812">Transmembrane</keyword>
<evidence type="ECO:0000256" key="6">
    <source>
        <dbReference type="SAM" id="Phobius"/>
    </source>
</evidence>
<dbReference type="PANTHER" id="PTHR10961">
    <property type="entry name" value="PEROXISOMAL SARCOSINE OXIDASE"/>
    <property type="match status" value="1"/>
</dbReference>
<evidence type="ECO:0000256" key="5">
    <source>
        <dbReference type="SAM" id="MobiDB-lite"/>
    </source>
</evidence>
<organism evidence="8 9">
    <name type="scientific">Agaribacillus aureus</name>
    <dbReference type="NCBI Taxonomy" id="3051825"/>
    <lineage>
        <taxon>Bacteria</taxon>
        <taxon>Pseudomonadati</taxon>
        <taxon>Bacteroidota</taxon>
        <taxon>Cytophagia</taxon>
        <taxon>Cytophagales</taxon>
        <taxon>Splendidivirgaceae</taxon>
        <taxon>Agaribacillus</taxon>
    </lineage>
</organism>
<reference evidence="8" key="1">
    <citation type="submission" date="2023-06" db="EMBL/GenBank/DDBJ databases">
        <title>Genomic of Agaribacillus aureum.</title>
        <authorList>
            <person name="Wang G."/>
        </authorList>
    </citation>
    <scope>NUCLEOTIDE SEQUENCE</scope>
    <source>
        <strain evidence="8">BMA12</strain>
    </source>
</reference>
<dbReference type="SUPFAM" id="SSF54373">
    <property type="entry name" value="FAD-linked reductases, C-terminal domain"/>
    <property type="match status" value="1"/>
</dbReference>
<keyword evidence="4" id="KW-0560">Oxidoreductase</keyword>
<dbReference type="PANTHER" id="PTHR10961:SF46">
    <property type="entry name" value="PEROXISOMAL SARCOSINE OXIDASE"/>
    <property type="match status" value="1"/>
</dbReference>
<evidence type="ECO:0000313" key="8">
    <source>
        <dbReference type="EMBL" id="MDN5213526.1"/>
    </source>
</evidence>
<evidence type="ECO:0000313" key="9">
    <source>
        <dbReference type="Proteomes" id="UP001172083"/>
    </source>
</evidence>
<dbReference type="Proteomes" id="UP001172083">
    <property type="component" value="Unassembled WGS sequence"/>
</dbReference>
<feature type="transmembrane region" description="Helical" evidence="6">
    <location>
        <begin position="25"/>
        <end position="43"/>
    </location>
</feature>
<feature type="region of interest" description="Disordered" evidence="5">
    <location>
        <begin position="1"/>
        <end position="22"/>
    </location>
</feature>
<dbReference type="Gene3D" id="3.30.9.10">
    <property type="entry name" value="D-Amino Acid Oxidase, subunit A, domain 2"/>
    <property type="match status" value="1"/>
</dbReference>
<keyword evidence="2" id="KW-0285">Flavoprotein</keyword>
<feature type="domain" description="FAD dependent oxidoreductase" evidence="7">
    <location>
        <begin position="27"/>
        <end position="380"/>
    </location>
</feature>
<evidence type="ECO:0000259" key="7">
    <source>
        <dbReference type="Pfam" id="PF01266"/>
    </source>
</evidence>
<keyword evidence="9" id="KW-1185">Reference proteome</keyword>
<dbReference type="RefSeq" id="WP_346758864.1">
    <property type="nucleotide sequence ID" value="NZ_JAUJEB010000003.1"/>
</dbReference>
<comment type="caution">
    <text evidence="8">The sequence shown here is derived from an EMBL/GenBank/DDBJ whole genome shotgun (WGS) entry which is preliminary data.</text>
</comment>
<dbReference type="InterPro" id="IPR006076">
    <property type="entry name" value="FAD-dep_OxRdtase"/>
</dbReference>
<gene>
    <name evidence="8" type="ORF">QQ020_15755</name>
</gene>
<sequence length="399" mass="44608">MNTKPDSDQPVTTGNNPTSQLDGNATIAVIGAGAFGGWTSLWLRRKGFKVINIDQWGPGNAWSSSGGETRLHRFVYGAESIYTKLAVRAHQLWLENEKKFGKQLFFPNGVLWFTKDVNNSDFIKTSLRHFQEVGLSFDKLSPDEARKRYPFLHVDDLSALILEKTAGYLMAREACQSVTKAFVSEGGTYLQSPVKPGSIKNNQLDNLLLKDSKLKADVYVFACGPWIGDIFPEVMKGKITITRQEVFYFGLPPHLSTDFENCQPPWLDLDGEDVFYGFPKNQHRGFKIAAHRRGKVFDPSNDDRVVSTEALERARDYLAFRFPSLKKMPLIESRVCQYTNTPDDHFIFDLHPGADNVWILGGGSGHGFKHGPALGELAAAVIAGEKPVLEACLFKRFQA</sequence>
<dbReference type="SUPFAM" id="SSF51905">
    <property type="entry name" value="FAD/NAD(P)-binding domain"/>
    <property type="match status" value="1"/>
</dbReference>
<evidence type="ECO:0000256" key="4">
    <source>
        <dbReference type="ARBA" id="ARBA00023002"/>
    </source>
</evidence>
<proteinExistence type="predicted"/>
<dbReference type="Gene3D" id="3.50.50.60">
    <property type="entry name" value="FAD/NAD(P)-binding domain"/>
    <property type="match status" value="1"/>
</dbReference>
<keyword evidence="3" id="KW-0274">FAD</keyword>
<keyword evidence="6" id="KW-1133">Transmembrane helix</keyword>
<keyword evidence="6" id="KW-0472">Membrane</keyword>